<evidence type="ECO:0000256" key="1">
    <source>
        <dbReference type="SAM" id="MobiDB-lite"/>
    </source>
</evidence>
<dbReference type="AlphaFoldDB" id="A0A2N3QKV2"/>
<feature type="region of interest" description="Disordered" evidence="1">
    <location>
        <begin position="88"/>
        <end position="133"/>
    </location>
</feature>
<protein>
    <submittedName>
        <fullName evidence="2">Nucleotidyl transferase, PF08843 family</fullName>
    </submittedName>
</protein>
<dbReference type="GO" id="GO:0016740">
    <property type="term" value="F:transferase activity"/>
    <property type="evidence" value="ECO:0007669"/>
    <property type="project" value="UniProtKB-KW"/>
</dbReference>
<evidence type="ECO:0000313" key="2">
    <source>
        <dbReference type="EMBL" id="PKU92254.1"/>
    </source>
</evidence>
<dbReference type="Proteomes" id="UP000233727">
    <property type="component" value="Unassembled WGS sequence"/>
</dbReference>
<accession>A0A2N3QKV2</accession>
<sequence>MGWLETCDYLVYPVEAALTDQLCGIVETHGGKGILHKVNDFVDIAVYATTAEADGSGFRSRLRCNAAVQHISLGDYFGLPKAYGNRIRARRQVPRPRAHGRGGRQTLESGSAGGRRRRRVCPDGRREPRLRSG</sequence>
<feature type="compositionally biased region" description="Basic and acidic residues" evidence="1">
    <location>
        <begin position="120"/>
        <end position="133"/>
    </location>
</feature>
<name>A0A2N3QKV2_9BIFI</name>
<gene>
    <name evidence="2" type="ORF">CQR47_0850</name>
</gene>
<dbReference type="EMBL" id="PCGY01000012">
    <property type="protein sequence ID" value="PKU92254.1"/>
    <property type="molecule type" value="Genomic_DNA"/>
</dbReference>
<feature type="compositionally biased region" description="Basic residues" evidence="1">
    <location>
        <begin position="88"/>
        <end position="102"/>
    </location>
</feature>
<proteinExistence type="predicted"/>
<reference evidence="2 3" key="1">
    <citation type="submission" date="2017-10" db="EMBL/GenBank/DDBJ databases">
        <title>Bifidobacterium genomics.</title>
        <authorList>
            <person name="Lugli G.A."/>
            <person name="Milani C."/>
            <person name="Mancabelli L."/>
        </authorList>
    </citation>
    <scope>NUCLEOTIDE SEQUENCE [LARGE SCALE GENOMIC DNA]</scope>
    <source>
        <strain evidence="2 3">1542B</strain>
    </source>
</reference>
<evidence type="ECO:0000313" key="3">
    <source>
        <dbReference type="Proteomes" id="UP000233727"/>
    </source>
</evidence>
<organism evidence="2 3">
    <name type="scientific">Bifidobacterium thermophilum</name>
    <dbReference type="NCBI Taxonomy" id="33905"/>
    <lineage>
        <taxon>Bacteria</taxon>
        <taxon>Bacillati</taxon>
        <taxon>Actinomycetota</taxon>
        <taxon>Actinomycetes</taxon>
        <taxon>Bifidobacteriales</taxon>
        <taxon>Bifidobacteriaceae</taxon>
        <taxon>Bifidobacterium</taxon>
    </lineage>
</organism>
<comment type="caution">
    <text evidence="2">The sequence shown here is derived from an EMBL/GenBank/DDBJ whole genome shotgun (WGS) entry which is preliminary data.</text>
</comment>
<keyword evidence="2" id="KW-0808">Transferase</keyword>